<evidence type="ECO:0000313" key="2">
    <source>
        <dbReference type="Proteomes" id="UP000238049"/>
    </source>
</evidence>
<sequence length="80" mass="8957">MPDQIALLAQQLNEATRRGDLAGAYATLKGLRINDAARVALEAGFAVTSTQQRKPFFRQLECEIAEAARRRVDGWSLRQR</sequence>
<evidence type="ECO:0000313" key="1">
    <source>
        <dbReference type="EMBL" id="PPT93645.1"/>
    </source>
</evidence>
<proteinExistence type="predicted"/>
<protein>
    <submittedName>
        <fullName evidence="1">Uncharacterized protein</fullName>
    </submittedName>
</protein>
<organism evidence="1 2">
    <name type="scientific">Xanthomonas arboricola pv. guizotiae</name>
    <dbReference type="NCBI Taxonomy" id="487867"/>
    <lineage>
        <taxon>Bacteria</taxon>
        <taxon>Pseudomonadati</taxon>
        <taxon>Pseudomonadota</taxon>
        <taxon>Gammaproteobacteria</taxon>
        <taxon>Lysobacterales</taxon>
        <taxon>Lysobacteraceae</taxon>
        <taxon>Xanthomonas</taxon>
    </lineage>
</organism>
<dbReference type="Proteomes" id="UP000238049">
    <property type="component" value="Unassembled WGS sequence"/>
</dbReference>
<dbReference type="RefSeq" id="WP_039582826.1">
    <property type="nucleotide sequence ID" value="NZ_MDSK01000074.1"/>
</dbReference>
<reference evidence="1 2" key="1">
    <citation type="submission" date="2016-08" db="EMBL/GenBank/DDBJ databases">
        <title>Evolution of the type three secretion system and type three effector repertoires in Xanthomonas.</title>
        <authorList>
            <person name="Merda D."/>
            <person name="Briand M."/>
            <person name="Bosis E."/>
            <person name="Rousseau C."/>
            <person name="Portier P."/>
            <person name="Jacques M.-A."/>
            <person name="Fischer-Le Saux M."/>
        </authorList>
    </citation>
    <scope>NUCLEOTIDE SEQUENCE [LARGE SCALE GENOMIC DNA]</scope>
    <source>
        <strain evidence="1 2">CFBP 7409</strain>
    </source>
</reference>
<dbReference type="GeneID" id="79391428"/>
<accession>A0A2S6ZMY5</accession>
<name>A0A2S6ZMY5_9XANT</name>
<dbReference type="EMBL" id="MDSL01000082">
    <property type="protein sequence ID" value="PPT93645.1"/>
    <property type="molecule type" value="Genomic_DNA"/>
</dbReference>
<dbReference type="AlphaFoldDB" id="A0A2S6ZMY5"/>
<gene>
    <name evidence="1" type="ORF">XarbCFBP7409_20625</name>
</gene>
<comment type="caution">
    <text evidence="1">The sequence shown here is derived from an EMBL/GenBank/DDBJ whole genome shotgun (WGS) entry which is preliminary data.</text>
</comment>